<protein>
    <submittedName>
        <fullName evidence="2">Transport and golgi organization 6 homolog</fullName>
    </submittedName>
</protein>
<evidence type="ECO:0000313" key="2">
    <source>
        <dbReference type="EMBL" id="SBR82633.1"/>
    </source>
</evidence>
<evidence type="ECO:0000256" key="1">
    <source>
        <dbReference type="SAM" id="MobiDB-lite"/>
    </source>
</evidence>
<sequence>PFPASAPPALRGTLHCSVSGGPGLPEEVPAQHPTDFLSRPEGGAGGGWKPARGPIHDGHFPGGDGRSRAGR</sequence>
<dbReference type="AlphaFoldDB" id="A0A1A8PN03"/>
<feature type="non-terminal residue" evidence="2">
    <location>
        <position position="71"/>
    </location>
</feature>
<reference evidence="2" key="2">
    <citation type="submission" date="2016-06" db="EMBL/GenBank/DDBJ databases">
        <title>The genome of a short-lived fish provides insights into sex chromosome evolution and the genetic control of aging.</title>
        <authorList>
            <person name="Reichwald K."/>
            <person name="Felder M."/>
            <person name="Petzold A."/>
            <person name="Koch P."/>
            <person name="Groth M."/>
            <person name="Platzer M."/>
        </authorList>
    </citation>
    <scope>NUCLEOTIDE SEQUENCE</scope>
    <source>
        <tissue evidence="2">Brain</tissue>
    </source>
</reference>
<dbReference type="EMBL" id="HAEG01008733">
    <property type="protein sequence ID" value="SBR82633.1"/>
    <property type="molecule type" value="Transcribed_RNA"/>
</dbReference>
<name>A0A1A8PN03_9TELE</name>
<proteinExistence type="predicted"/>
<organism evidence="2">
    <name type="scientific">Nothobranchius pienaari</name>
    <dbReference type="NCBI Taxonomy" id="704102"/>
    <lineage>
        <taxon>Eukaryota</taxon>
        <taxon>Metazoa</taxon>
        <taxon>Chordata</taxon>
        <taxon>Craniata</taxon>
        <taxon>Vertebrata</taxon>
        <taxon>Euteleostomi</taxon>
        <taxon>Actinopterygii</taxon>
        <taxon>Neopterygii</taxon>
        <taxon>Teleostei</taxon>
        <taxon>Neoteleostei</taxon>
        <taxon>Acanthomorphata</taxon>
        <taxon>Ovalentaria</taxon>
        <taxon>Atherinomorphae</taxon>
        <taxon>Cyprinodontiformes</taxon>
        <taxon>Nothobranchiidae</taxon>
        <taxon>Nothobranchius</taxon>
    </lineage>
</organism>
<feature type="non-terminal residue" evidence="2">
    <location>
        <position position="1"/>
    </location>
</feature>
<reference evidence="2" key="1">
    <citation type="submission" date="2016-05" db="EMBL/GenBank/DDBJ databases">
        <authorList>
            <person name="Lavstsen T."/>
            <person name="Jespersen J.S."/>
        </authorList>
    </citation>
    <scope>NUCLEOTIDE SEQUENCE</scope>
    <source>
        <tissue evidence="2">Brain</tissue>
    </source>
</reference>
<feature type="region of interest" description="Disordered" evidence="1">
    <location>
        <begin position="18"/>
        <end position="71"/>
    </location>
</feature>
<gene>
    <name evidence="2" type="primary">TANGO6</name>
</gene>
<accession>A0A1A8PN03</accession>